<dbReference type="Gene3D" id="3.40.47.10">
    <property type="match status" value="2"/>
</dbReference>
<comment type="catalytic activity">
    <reaction evidence="13 14">
        <text>a fatty acyl-[ACP] + malonyl-[ACP] + H(+) = a 3-oxoacyl-[ACP] + holo-[ACP] + CO2</text>
        <dbReference type="Rhea" id="RHEA:22836"/>
        <dbReference type="Rhea" id="RHEA-COMP:9623"/>
        <dbReference type="Rhea" id="RHEA-COMP:9685"/>
        <dbReference type="Rhea" id="RHEA-COMP:9916"/>
        <dbReference type="Rhea" id="RHEA-COMP:14125"/>
        <dbReference type="ChEBI" id="CHEBI:15378"/>
        <dbReference type="ChEBI" id="CHEBI:16526"/>
        <dbReference type="ChEBI" id="CHEBI:64479"/>
        <dbReference type="ChEBI" id="CHEBI:78449"/>
        <dbReference type="ChEBI" id="CHEBI:78776"/>
        <dbReference type="ChEBI" id="CHEBI:138651"/>
    </reaction>
</comment>
<comment type="similarity">
    <text evidence="2 14 16">Belongs to the thiolase-like superfamily. Beta-ketoacyl-ACP synthases family.</text>
</comment>
<dbReference type="Pfam" id="PF02801">
    <property type="entry name" value="Ketoacyl-synt_C"/>
    <property type="match status" value="1"/>
</dbReference>
<keyword evidence="6 14" id="KW-0808">Transferase</keyword>
<dbReference type="InterPro" id="IPR018201">
    <property type="entry name" value="Ketoacyl_synth_AS"/>
</dbReference>
<evidence type="ECO:0000259" key="17">
    <source>
        <dbReference type="PROSITE" id="PS52004"/>
    </source>
</evidence>
<evidence type="ECO:0000256" key="5">
    <source>
        <dbReference type="ARBA" id="ARBA00022516"/>
    </source>
</evidence>
<dbReference type="Pfam" id="PF00109">
    <property type="entry name" value="ketoacyl-synt"/>
    <property type="match status" value="1"/>
</dbReference>
<organism evidence="18 19">
    <name type="scientific">Pseudobutyrivibrio xylanivorans</name>
    <dbReference type="NCBI Taxonomy" id="185007"/>
    <lineage>
        <taxon>Bacteria</taxon>
        <taxon>Bacillati</taxon>
        <taxon>Bacillota</taxon>
        <taxon>Clostridia</taxon>
        <taxon>Lachnospirales</taxon>
        <taxon>Lachnospiraceae</taxon>
        <taxon>Pseudobutyrivibrio</taxon>
    </lineage>
</organism>
<dbReference type="GO" id="GO:0006633">
    <property type="term" value="P:fatty acid biosynthetic process"/>
    <property type="evidence" value="ECO:0007669"/>
    <property type="project" value="UniProtKB-UniRule"/>
</dbReference>
<dbReference type="RefSeq" id="WP_151622302.1">
    <property type="nucleotide sequence ID" value="NZ_CP043028.1"/>
</dbReference>
<dbReference type="CDD" id="cd00834">
    <property type="entry name" value="KAS_I_II"/>
    <property type="match status" value="1"/>
</dbReference>
<dbReference type="SMART" id="SM00825">
    <property type="entry name" value="PKS_KS"/>
    <property type="match status" value="1"/>
</dbReference>
<evidence type="ECO:0000256" key="3">
    <source>
        <dbReference type="ARBA" id="ARBA00012356"/>
    </source>
</evidence>
<protein>
    <recommendedName>
        <fullName evidence="4 14">3-oxoacyl-[acyl-carrier-protein] synthase 2</fullName>
        <ecNumber evidence="3 14">2.3.1.179</ecNumber>
    </recommendedName>
</protein>
<evidence type="ECO:0000256" key="16">
    <source>
        <dbReference type="RuleBase" id="RU003694"/>
    </source>
</evidence>
<evidence type="ECO:0000256" key="11">
    <source>
        <dbReference type="ARBA" id="ARBA00024006"/>
    </source>
</evidence>
<comment type="catalytic activity">
    <reaction evidence="12 14">
        <text>(9Z)-hexadecenoyl-[ACP] + malonyl-[ACP] + H(+) = 3-oxo-(11Z)-octadecenoyl-[ACP] + holo-[ACP] + CO2</text>
        <dbReference type="Rhea" id="RHEA:55040"/>
        <dbReference type="Rhea" id="RHEA-COMP:9623"/>
        <dbReference type="Rhea" id="RHEA-COMP:9685"/>
        <dbReference type="Rhea" id="RHEA-COMP:10800"/>
        <dbReference type="Rhea" id="RHEA-COMP:14074"/>
        <dbReference type="ChEBI" id="CHEBI:15378"/>
        <dbReference type="ChEBI" id="CHEBI:16526"/>
        <dbReference type="ChEBI" id="CHEBI:64479"/>
        <dbReference type="ChEBI" id="CHEBI:78449"/>
        <dbReference type="ChEBI" id="CHEBI:83989"/>
        <dbReference type="ChEBI" id="CHEBI:138538"/>
        <dbReference type="EC" id="2.3.1.179"/>
    </reaction>
</comment>
<evidence type="ECO:0000256" key="7">
    <source>
        <dbReference type="ARBA" id="ARBA00022832"/>
    </source>
</evidence>
<keyword evidence="5 14" id="KW-0444">Lipid biosynthesis</keyword>
<dbReference type="InterPro" id="IPR000794">
    <property type="entry name" value="Beta-ketoacyl_synthase"/>
</dbReference>
<dbReference type="NCBIfam" id="NF005589">
    <property type="entry name" value="PRK07314.1"/>
    <property type="match status" value="1"/>
</dbReference>
<dbReference type="InterPro" id="IPR014031">
    <property type="entry name" value="Ketoacyl_synth_C"/>
</dbReference>
<comment type="function">
    <text evidence="11 14">Involved in the type II fatty acid elongation cycle. Catalyzes the elongation of a wide range of acyl-ACP by the addition of two carbons from malonyl-ACP to an acyl acceptor. Can efficiently catalyze the conversion of palmitoleoyl-ACP (cis-hexadec-9-enoyl-ACP) to cis-vaccenoyl-ACP (cis-octadec-11-enoyl-ACP), an essential step in the thermal regulation of fatty acid composition.</text>
</comment>
<dbReference type="NCBIfam" id="TIGR03150">
    <property type="entry name" value="fabF"/>
    <property type="match status" value="1"/>
</dbReference>
<keyword evidence="8" id="KW-0443">Lipid metabolism</keyword>
<evidence type="ECO:0000256" key="10">
    <source>
        <dbReference type="ARBA" id="ARBA00023315"/>
    </source>
</evidence>
<keyword evidence="9 14" id="KW-0275">Fatty acid biosynthesis</keyword>
<dbReference type="EC" id="2.3.1.179" evidence="3 14"/>
<dbReference type="GO" id="GO:0004315">
    <property type="term" value="F:3-oxoacyl-[acyl-carrier-protein] synthase activity"/>
    <property type="evidence" value="ECO:0007669"/>
    <property type="project" value="UniProtKB-UniRule"/>
</dbReference>
<dbReference type="PROSITE" id="PS52004">
    <property type="entry name" value="KS3_2"/>
    <property type="match status" value="1"/>
</dbReference>
<dbReference type="UniPathway" id="UPA00094"/>
<dbReference type="PIRSF" id="PIRSF000447">
    <property type="entry name" value="KAS_II"/>
    <property type="match status" value="1"/>
</dbReference>
<evidence type="ECO:0000256" key="9">
    <source>
        <dbReference type="ARBA" id="ARBA00023160"/>
    </source>
</evidence>
<evidence type="ECO:0000313" key="19">
    <source>
        <dbReference type="Proteomes" id="UP000327030"/>
    </source>
</evidence>
<proteinExistence type="inferred from homology"/>
<dbReference type="InterPro" id="IPR014030">
    <property type="entry name" value="Ketoacyl_synth_N"/>
</dbReference>
<evidence type="ECO:0000256" key="6">
    <source>
        <dbReference type="ARBA" id="ARBA00022679"/>
    </source>
</evidence>
<evidence type="ECO:0000256" key="1">
    <source>
        <dbReference type="ARBA" id="ARBA00005194"/>
    </source>
</evidence>
<dbReference type="PANTHER" id="PTHR11712">
    <property type="entry name" value="POLYKETIDE SYNTHASE-RELATED"/>
    <property type="match status" value="1"/>
</dbReference>
<name>A0A5P6VMB2_PSEXY</name>
<feature type="domain" description="Ketosynthase family 3 (KS3)" evidence="17">
    <location>
        <begin position="1"/>
        <end position="408"/>
    </location>
</feature>
<keyword evidence="7" id="KW-0276">Fatty acid metabolism</keyword>
<dbReference type="NCBIfam" id="NF004970">
    <property type="entry name" value="PRK06333.1"/>
    <property type="match status" value="1"/>
</dbReference>
<dbReference type="InterPro" id="IPR017568">
    <property type="entry name" value="3-oxoacyl-ACP_synth-2"/>
</dbReference>
<feature type="active site" description="For beta-ketoacyl synthase activity" evidence="15">
    <location>
        <position position="162"/>
    </location>
</feature>
<evidence type="ECO:0000256" key="14">
    <source>
        <dbReference type="PIRNR" id="PIRNR000447"/>
    </source>
</evidence>
<dbReference type="KEGG" id="pxv:FXF36_02455"/>
<sequence>MRRVVITGMGTVNPLANNVDETWKAVKNGECGIGPITHFDTSDLKVKLAGEVKNFDAAEILGPKEAKRMDVYCQYACAAAKEAMADAKLDMEKEDADRIGCIVSSGIGGLSTIAEEHGKGETKGYSKISPYFIPMAISNMAAGQIAIMFGLKGMCTSVVTACASSNNAIGDSFHRIRDGYEDVMVCGGAEGVVMPLAIGGFQSMKALCTSEDPNRASIPFDKERHGFVMGEGAGILVIEELEHAKARGAKIYAEIIGYGTNCDAYHITAPNPEGEGGAKCMALAVKDAGLEMKDVDYINAHGTSTSLNDAGETLAIKKAFGDHAYKLMVSSTKSMTGHLLGAAGAVEAIITSLALRDSFVPATINYREPDEACNLDIVPNEGRTADICVALSNALGFGGHNASIVFRKYVN</sequence>
<dbReference type="InterPro" id="IPR020841">
    <property type="entry name" value="PKS_Beta-ketoAc_synthase_dom"/>
</dbReference>
<gene>
    <name evidence="18" type="primary">fabF</name>
    <name evidence="18" type="ORF">FXF36_02455</name>
</gene>
<accession>A0A5P6VMB2</accession>
<dbReference type="OrthoDB" id="9808669at2"/>
<evidence type="ECO:0000256" key="13">
    <source>
        <dbReference type="ARBA" id="ARBA00047659"/>
    </source>
</evidence>
<evidence type="ECO:0000256" key="12">
    <source>
        <dbReference type="ARBA" id="ARBA00047318"/>
    </source>
</evidence>
<evidence type="ECO:0000256" key="2">
    <source>
        <dbReference type="ARBA" id="ARBA00008467"/>
    </source>
</evidence>
<dbReference type="EMBL" id="CP043028">
    <property type="protein sequence ID" value="QFJ53806.1"/>
    <property type="molecule type" value="Genomic_DNA"/>
</dbReference>
<dbReference type="FunFam" id="3.40.47.10:FF:000009">
    <property type="entry name" value="3-oxoacyl-[acyl-carrier-protein] synthase 2"/>
    <property type="match status" value="1"/>
</dbReference>
<dbReference type="AlphaFoldDB" id="A0A5P6VMB2"/>
<evidence type="ECO:0000256" key="15">
    <source>
        <dbReference type="PIRSR" id="PIRSR000447-1"/>
    </source>
</evidence>
<evidence type="ECO:0000256" key="4">
    <source>
        <dbReference type="ARBA" id="ARBA00014657"/>
    </source>
</evidence>
<comment type="pathway">
    <text evidence="1 14">Lipid metabolism; fatty acid biosynthesis.</text>
</comment>
<reference evidence="19" key="1">
    <citation type="submission" date="2019-08" db="EMBL/GenBank/DDBJ databases">
        <title>Complete Genome Sequence of the Polysaccharide-Degrading Rumen Bacterium Pseudobutyrivibrio xylanivorans MA3014.</title>
        <authorList>
            <person name="Palevich N."/>
            <person name="Maclean P.H."/>
            <person name="Kelly W.J."/>
            <person name="Leahy S.C."/>
            <person name="Rakonjac J."/>
            <person name="Attwood G.T."/>
        </authorList>
    </citation>
    <scope>NUCLEOTIDE SEQUENCE [LARGE SCALE GENOMIC DNA]</scope>
    <source>
        <strain evidence="19">MA3014</strain>
    </source>
</reference>
<dbReference type="PROSITE" id="PS00606">
    <property type="entry name" value="KS3_1"/>
    <property type="match status" value="1"/>
</dbReference>
<dbReference type="InterPro" id="IPR016039">
    <property type="entry name" value="Thiolase-like"/>
</dbReference>
<dbReference type="PANTHER" id="PTHR11712:SF336">
    <property type="entry name" value="3-OXOACYL-[ACYL-CARRIER-PROTEIN] SYNTHASE, MITOCHONDRIAL"/>
    <property type="match status" value="1"/>
</dbReference>
<dbReference type="SUPFAM" id="SSF53901">
    <property type="entry name" value="Thiolase-like"/>
    <property type="match status" value="2"/>
</dbReference>
<dbReference type="Proteomes" id="UP000327030">
    <property type="component" value="Chromosome 1"/>
</dbReference>
<dbReference type="GO" id="GO:0005829">
    <property type="term" value="C:cytosol"/>
    <property type="evidence" value="ECO:0007669"/>
    <property type="project" value="TreeGrafter"/>
</dbReference>
<evidence type="ECO:0000313" key="18">
    <source>
        <dbReference type="EMBL" id="QFJ53806.1"/>
    </source>
</evidence>
<keyword evidence="10 14" id="KW-0012">Acyltransferase</keyword>
<evidence type="ECO:0000256" key="8">
    <source>
        <dbReference type="ARBA" id="ARBA00023098"/>
    </source>
</evidence>